<dbReference type="InterPro" id="IPR058679">
    <property type="entry name" value="RlmG_N"/>
</dbReference>
<dbReference type="PANTHER" id="PTHR47816">
    <property type="entry name" value="RIBOSOMAL RNA SMALL SUBUNIT METHYLTRANSFERASE C"/>
    <property type="match status" value="1"/>
</dbReference>
<dbReference type="Pfam" id="PF05175">
    <property type="entry name" value="MTS"/>
    <property type="match status" value="1"/>
</dbReference>
<dbReference type="EMBL" id="JAAMOZ010000003">
    <property type="protein sequence ID" value="NIH58303.1"/>
    <property type="molecule type" value="Genomic_DNA"/>
</dbReference>
<dbReference type="Gene3D" id="3.40.50.150">
    <property type="entry name" value="Vaccinia Virus protein VP39"/>
    <property type="match status" value="2"/>
</dbReference>
<dbReference type="PANTHER" id="PTHR47816:SF5">
    <property type="entry name" value="RIBOSOMAL RNA LARGE SUBUNIT METHYLTRANSFERASE G"/>
    <property type="match status" value="1"/>
</dbReference>
<gene>
    <name evidence="7" type="ORF">FB473_002998</name>
</gene>
<dbReference type="EC" id="2.1.1.172" evidence="7"/>
<dbReference type="SUPFAM" id="SSF53335">
    <property type="entry name" value="S-adenosyl-L-methionine-dependent methyltransferases"/>
    <property type="match status" value="1"/>
</dbReference>
<dbReference type="Proteomes" id="UP000749311">
    <property type="component" value="Unassembled WGS sequence"/>
</dbReference>
<keyword evidence="3 7" id="KW-0489">Methyltransferase</keyword>
<keyword evidence="4 7" id="KW-0808">Transferase</keyword>
<dbReference type="PROSITE" id="PS00092">
    <property type="entry name" value="N6_MTASE"/>
    <property type="match status" value="1"/>
</dbReference>
<keyword evidence="2" id="KW-0698">rRNA processing</keyword>
<feature type="domain" description="RlmG N-terminal" evidence="6">
    <location>
        <begin position="75"/>
        <end position="146"/>
    </location>
</feature>
<reference evidence="7 8" key="1">
    <citation type="submission" date="2020-02" db="EMBL/GenBank/DDBJ databases">
        <title>Sequencing the genomes of 1000 actinobacteria strains.</title>
        <authorList>
            <person name="Klenk H.-P."/>
        </authorList>
    </citation>
    <scope>NUCLEOTIDE SEQUENCE [LARGE SCALE GENOMIC DNA]</scope>
    <source>
        <strain evidence="7 8">DSM 19609</strain>
    </source>
</reference>
<evidence type="ECO:0000256" key="4">
    <source>
        <dbReference type="ARBA" id="ARBA00022679"/>
    </source>
</evidence>
<keyword evidence="1" id="KW-0963">Cytoplasm</keyword>
<evidence type="ECO:0000259" key="6">
    <source>
        <dbReference type="Pfam" id="PF26049"/>
    </source>
</evidence>
<dbReference type="InterPro" id="IPR046977">
    <property type="entry name" value="RsmC/RlmG"/>
</dbReference>
<evidence type="ECO:0000256" key="3">
    <source>
        <dbReference type="ARBA" id="ARBA00022603"/>
    </source>
</evidence>
<accession>A0ABX0SIT5</accession>
<evidence type="ECO:0000313" key="7">
    <source>
        <dbReference type="EMBL" id="NIH58303.1"/>
    </source>
</evidence>
<evidence type="ECO:0000256" key="1">
    <source>
        <dbReference type="ARBA" id="ARBA00022490"/>
    </source>
</evidence>
<organism evidence="7 8">
    <name type="scientific">Brooklawnia cerclae</name>
    <dbReference type="NCBI Taxonomy" id="349934"/>
    <lineage>
        <taxon>Bacteria</taxon>
        <taxon>Bacillati</taxon>
        <taxon>Actinomycetota</taxon>
        <taxon>Actinomycetes</taxon>
        <taxon>Propionibacteriales</taxon>
        <taxon>Propionibacteriaceae</taxon>
        <taxon>Brooklawnia</taxon>
    </lineage>
</organism>
<dbReference type="InterPro" id="IPR007848">
    <property type="entry name" value="Small_mtfrase_dom"/>
</dbReference>
<keyword evidence="8" id="KW-1185">Reference proteome</keyword>
<sequence>MDDATTRPDTTDPVDRVIAAQSPADRAGHLLVLDAPHLVDEALAHATRVSVWCDDIRDRELVPPELLADSLDAATLAGVDLAWLRMPHSLGALDEYAELLAAHADPGLFLIAGGRDKHLSRSMNDTLARHFTTVRASLGQQKSRALMAFGPVPAPVTWPRSRHIDRLTEGLDVWWHGATFASGRLDDATGLLVRHLDRVADADTYLDLGSGSGILATLLARLHPDAAVHAVDAGWAAADATRLTSAGTGVRTTWASDLSFLAPGSVDVVVCNPPFHRGTAKDSDPAIGMFADAARVLGPGGEFWCVFNSHLPWKAHLSRLIGSTRLVAQDRHYTVTRSVRR</sequence>
<dbReference type="InterPro" id="IPR002052">
    <property type="entry name" value="DNA_methylase_N6_adenine_CS"/>
</dbReference>
<dbReference type="GO" id="GO:0052914">
    <property type="term" value="F:16S rRNA (guanine(1207)-N(2))-methyltransferase activity"/>
    <property type="evidence" value="ECO:0007669"/>
    <property type="project" value="UniProtKB-EC"/>
</dbReference>
<name>A0ABX0SIT5_9ACTN</name>
<feature type="domain" description="Methyltransferase small" evidence="5">
    <location>
        <begin position="172"/>
        <end position="336"/>
    </location>
</feature>
<comment type="caution">
    <text evidence="7">The sequence shown here is derived from an EMBL/GenBank/DDBJ whole genome shotgun (WGS) entry which is preliminary data.</text>
</comment>
<evidence type="ECO:0000256" key="2">
    <source>
        <dbReference type="ARBA" id="ARBA00022552"/>
    </source>
</evidence>
<dbReference type="CDD" id="cd02440">
    <property type="entry name" value="AdoMet_MTases"/>
    <property type="match status" value="1"/>
</dbReference>
<evidence type="ECO:0000313" key="8">
    <source>
        <dbReference type="Proteomes" id="UP000749311"/>
    </source>
</evidence>
<evidence type="ECO:0000259" key="5">
    <source>
        <dbReference type="Pfam" id="PF05175"/>
    </source>
</evidence>
<dbReference type="RefSeq" id="WP_167170439.1">
    <property type="nucleotide sequence ID" value="NZ_BAAAOO010000004.1"/>
</dbReference>
<protein>
    <submittedName>
        <fullName evidence="7">16S rRNA (Guanine1207-N2)-methyltransferase</fullName>
        <ecNumber evidence="7">2.1.1.172</ecNumber>
    </submittedName>
</protein>
<dbReference type="Pfam" id="PF26049">
    <property type="entry name" value="RLMG_N"/>
    <property type="match status" value="1"/>
</dbReference>
<proteinExistence type="predicted"/>
<dbReference type="InterPro" id="IPR029063">
    <property type="entry name" value="SAM-dependent_MTases_sf"/>
</dbReference>